<feature type="transmembrane region" description="Helical" evidence="2">
    <location>
        <begin position="808"/>
        <end position="827"/>
    </location>
</feature>
<feature type="region of interest" description="Disordered" evidence="1">
    <location>
        <begin position="173"/>
        <end position="208"/>
    </location>
</feature>
<reference evidence="4" key="1">
    <citation type="journal article" date="2019" name="Int. J. Syst. Evol. Microbiol.">
        <title>The Global Catalogue of Microorganisms (GCM) 10K type strain sequencing project: providing services to taxonomists for standard genome sequencing and annotation.</title>
        <authorList>
            <consortium name="The Broad Institute Genomics Platform"/>
            <consortium name="The Broad Institute Genome Sequencing Center for Infectious Disease"/>
            <person name="Wu L."/>
            <person name="Ma J."/>
        </authorList>
    </citation>
    <scope>NUCLEOTIDE SEQUENCE [LARGE SCALE GENOMIC DNA]</scope>
    <source>
        <strain evidence="4">CECT 7649</strain>
    </source>
</reference>
<evidence type="ECO:0000256" key="2">
    <source>
        <dbReference type="SAM" id="Phobius"/>
    </source>
</evidence>
<gene>
    <name evidence="3" type="ORF">ACFQSB_27385</name>
</gene>
<keyword evidence="2" id="KW-0812">Transmembrane</keyword>
<proteinExistence type="predicted"/>
<evidence type="ECO:0000256" key="1">
    <source>
        <dbReference type="SAM" id="MobiDB-lite"/>
    </source>
</evidence>
<feature type="region of interest" description="Disordered" evidence="1">
    <location>
        <begin position="729"/>
        <end position="749"/>
    </location>
</feature>
<keyword evidence="2" id="KW-0472">Membrane</keyword>
<feature type="compositionally biased region" description="Low complexity" evidence="1">
    <location>
        <begin position="242"/>
        <end position="258"/>
    </location>
</feature>
<feature type="region of interest" description="Disordered" evidence="1">
    <location>
        <begin position="591"/>
        <end position="623"/>
    </location>
</feature>
<dbReference type="Proteomes" id="UP001596496">
    <property type="component" value="Unassembled WGS sequence"/>
</dbReference>
<keyword evidence="4" id="KW-1185">Reference proteome</keyword>
<sequence length="844" mass="81199">MSVVGVGAGALVLGSGTSPLLARAAERGSMDPPESVDAAKLTVRLMLAGRPAEKAGPVRAGDVLHFRVRLDAQTGRARVAVSASPEGALSSVGCEDLARTPVRPDARLRVCDFKEIAGTKDVDVAVRVPREAEQVGVTAIAHLRDPAGVQWIRRTAEAKLLIDDKGFGDLKATDGLLPGPAASQSPGEVPPDGVAAGESGPAGGEARGDGAALLADHAAWGVKPGGRRSTAGGDDDDPESIGATTGTGDTTGDTTGDVTGRDTRDLGDTDDADISADKPGTSGKRTPAGPASPPQRPDARPRTPSVGPTGPEPAQGSGSEQAGADHKAKPESPAAKPGSVPELAGGRPAESVAPPLLASPGAVVPSVDDRAVVGAQPGGREAEGAVGGREVEGSAAGDGEVAGSAAGGREAGDSAAGEGKSHGKTGKTGKTGKRHRAIRPEASRAMAGTDSGDARPDAVVAGPMPSLPHPAPGVPARPDQWLRPRSAYFAGPAHLPGPMPLGAPAWAPRAMPPMGAGVRLPLAMPPAPPAPVPSPAQVRGPVIAPGAGKAPSAKAAPRVQPYGGVPGQAGARGPIAGQAGTVIAGRVPGRGPGAVPGQGRAEAGLPGKGHSGTGAPGRTKVQGRGAVAGQSGAGRMLPGQVGTVPLAAGARPGAVRPRPGQAMGAPGGVAPGGVPVRVVPGGGVPGGVPGLVGPGGVPGAAVPGAAVPGGVPGGVPGIVPGGVPGGASGAGAPGAPGAGPRGAAGSAVPGGGTGAGAGVAPGAVLPGAVPGGGPQGSSAGAPLPQDPRPARQGLMADAGDDELEMVRGLPAAGAAVVILVGALWLQLRLRRRFAARKTGQSKEL</sequence>
<name>A0ABW2P9C3_9ACTN</name>
<dbReference type="EMBL" id="JBHTCG010000022">
    <property type="protein sequence ID" value="MFC7385959.1"/>
    <property type="molecule type" value="Genomic_DNA"/>
</dbReference>
<evidence type="ECO:0000313" key="4">
    <source>
        <dbReference type="Proteomes" id="UP001596496"/>
    </source>
</evidence>
<feature type="region of interest" description="Disordered" evidence="1">
    <location>
        <begin position="221"/>
        <end position="455"/>
    </location>
</feature>
<keyword evidence="2" id="KW-1133">Transmembrane helix</keyword>
<feature type="compositionally biased region" description="Gly residues" evidence="1">
    <location>
        <begin position="606"/>
        <end position="615"/>
    </location>
</feature>
<dbReference type="RefSeq" id="WP_380829790.1">
    <property type="nucleotide sequence ID" value="NZ_JBHTCG010000022.1"/>
</dbReference>
<organism evidence="3 4">
    <name type="scientific">Sphaerisporangium rhizosphaerae</name>
    <dbReference type="NCBI Taxonomy" id="2269375"/>
    <lineage>
        <taxon>Bacteria</taxon>
        <taxon>Bacillati</taxon>
        <taxon>Actinomycetota</taxon>
        <taxon>Actinomycetes</taxon>
        <taxon>Streptosporangiales</taxon>
        <taxon>Streptosporangiaceae</taxon>
        <taxon>Sphaerisporangium</taxon>
    </lineage>
</organism>
<feature type="compositionally biased region" description="Basic residues" evidence="1">
    <location>
        <begin position="422"/>
        <end position="437"/>
    </location>
</feature>
<comment type="caution">
    <text evidence="3">The sequence shown here is derived from an EMBL/GenBank/DDBJ whole genome shotgun (WGS) entry which is preliminary data.</text>
</comment>
<protein>
    <submittedName>
        <fullName evidence="3">Uncharacterized protein</fullName>
    </submittedName>
</protein>
<feature type="region of interest" description="Disordered" evidence="1">
    <location>
        <begin position="766"/>
        <end position="794"/>
    </location>
</feature>
<accession>A0ABW2P9C3</accession>
<evidence type="ECO:0000313" key="3">
    <source>
        <dbReference type="EMBL" id="MFC7385959.1"/>
    </source>
</evidence>